<dbReference type="Pfam" id="PF13181">
    <property type="entry name" value="TPR_8"/>
    <property type="match status" value="1"/>
</dbReference>
<proteinExistence type="predicted"/>
<feature type="transmembrane region" description="Helical" evidence="3">
    <location>
        <begin position="49"/>
        <end position="71"/>
    </location>
</feature>
<evidence type="ECO:0000313" key="4">
    <source>
        <dbReference type="EMBL" id="MCK7592730.1"/>
    </source>
</evidence>
<dbReference type="InterPro" id="IPR019734">
    <property type="entry name" value="TPR_rpt"/>
</dbReference>
<feature type="transmembrane region" description="Helical" evidence="3">
    <location>
        <begin position="100"/>
        <end position="118"/>
    </location>
</feature>
<keyword evidence="3" id="KW-0812">Transmembrane</keyword>
<evidence type="ECO:0000256" key="2">
    <source>
        <dbReference type="SAM" id="MobiDB-lite"/>
    </source>
</evidence>
<evidence type="ECO:0000313" key="5">
    <source>
        <dbReference type="Proteomes" id="UP001431449"/>
    </source>
</evidence>
<feature type="transmembrane region" description="Helical" evidence="3">
    <location>
        <begin position="21"/>
        <end position="43"/>
    </location>
</feature>
<feature type="repeat" description="TPR" evidence="1">
    <location>
        <begin position="377"/>
        <end position="410"/>
    </location>
</feature>
<evidence type="ECO:0000256" key="3">
    <source>
        <dbReference type="SAM" id="Phobius"/>
    </source>
</evidence>
<reference evidence="4" key="1">
    <citation type="submission" date="2022-04" db="EMBL/GenBank/DDBJ databases">
        <title>Lysobacter sp. CAU 1642 isolated from sea sand.</title>
        <authorList>
            <person name="Kim W."/>
        </authorList>
    </citation>
    <scope>NUCLEOTIDE SEQUENCE</scope>
    <source>
        <strain evidence="4">CAU 1642</strain>
    </source>
</reference>
<dbReference type="RefSeq" id="WP_248205067.1">
    <property type="nucleotide sequence ID" value="NZ_JALNMH010000002.1"/>
</dbReference>
<comment type="caution">
    <text evidence="4">The sequence shown here is derived from an EMBL/GenBank/DDBJ whole genome shotgun (WGS) entry which is preliminary data.</text>
</comment>
<evidence type="ECO:0008006" key="6">
    <source>
        <dbReference type="Google" id="ProtNLM"/>
    </source>
</evidence>
<dbReference type="Gene3D" id="1.25.40.10">
    <property type="entry name" value="Tetratricopeptide repeat domain"/>
    <property type="match status" value="1"/>
</dbReference>
<keyword evidence="5" id="KW-1185">Reference proteome</keyword>
<dbReference type="Gene3D" id="3.40.50.10070">
    <property type="entry name" value="TolB, N-terminal domain"/>
    <property type="match status" value="1"/>
</dbReference>
<dbReference type="EMBL" id="JALNMH010000002">
    <property type="protein sequence ID" value="MCK7592730.1"/>
    <property type="molecule type" value="Genomic_DNA"/>
</dbReference>
<gene>
    <name evidence="4" type="ORF">M0G41_03500</name>
</gene>
<evidence type="ECO:0000256" key="1">
    <source>
        <dbReference type="PROSITE-ProRule" id="PRU00339"/>
    </source>
</evidence>
<feature type="region of interest" description="Disordered" evidence="2">
    <location>
        <begin position="123"/>
        <end position="151"/>
    </location>
</feature>
<keyword evidence="3" id="KW-1133">Transmembrane helix</keyword>
<keyword evidence="1" id="KW-0802">TPR repeat</keyword>
<protein>
    <recommendedName>
        <fullName evidence="6">TolB amino-terminal domain-containing protein</fullName>
    </recommendedName>
</protein>
<organism evidence="4 5">
    <name type="scientific">Pseudomarimonas salicorniae</name>
    <dbReference type="NCBI Taxonomy" id="2933270"/>
    <lineage>
        <taxon>Bacteria</taxon>
        <taxon>Pseudomonadati</taxon>
        <taxon>Pseudomonadota</taxon>
        <taxon>Gammaproteobacteria</taxon>
        <taxon>Lysobacterales</taxon>
        <taxon>Lysobacteraceae</taxon>
        <taxon>Pseudomarimonas</taxon>
    </lineage>
</organism>
<dbReference type="Proteomes" id="UP001431449">
    <property type="component" value="Unassembled WGS sequence"/>
</dbReference>
<dbReference type="InterPro" id="IPR011990">
    <property type="entry name" value="TPR-like_helical_dom_sf"/>
</dbReference>
<name>A0ABT0GDV3_9GAMM</name>
<sequence length="631" mass="68223">MTPGRANGFIAELRRRNVIRMAGLYVVSAWLIVQVAETLLPIFATPEWVLKALVVLLAVGFIPALALSWVFELTPEGIRRETATAASPTPVDGTARKLDIAVILLLCLVGAITVGRWLDQPATHESGTGPTAEGFADGADSAQAGRSPVRQGEKSIAVLPFSDLSSERDQEYFSDGIAEEILNALAKVRDLKVAGRTSSFAFKGRNEDLREIGKTLGVENILEGSVRKQGDRVRITAQLIQVADGFHLWSETYDGELSDIFELQERIARAITDKLQVILRGDQERRLVPVATRNAEAYGMYLQASAIFHRREGARFADAIALLEEALRLDAGFARAHARLGAVHGLAPQYAGAELHASITAALSHAESAIALNPDLAEAYAVLAQGLSSVRDHVAARESYERALSIDPDDVLANFWMATYLINAGYLEQGDRYLDRVLEIDPLLPNALMWRGSRYVFEGNLVEGERLLRRADASGISNVGLGLAHLAERQGNQSEAFHQLARGLKVFMSAFAPEAPRIVAEGAFGNAAQRAAAVEMVEAYLAGDPDVVAGAAPYALIWLGEPGRALALAATVPTDSDAMLNFLLWSPVGAGARQLPAFSRFARDVGWAATWDRFGAPDLCRKEASGDYVCE</sequence>
<dbReference type="SUPFAM" id="SSF48452">
    <property type="entry name" value="TPR-like"/>
    <property type="match status" value="1"/>
</dbReference>
<keyword evidence="3" id="KW-0472">Membrane</keyword>
<dbReference type="PROSITE" id="PS50005">
    <property type="entry name" value="TPR"/>
    <property type="match status" value="1"/>
</dbReference>
<accession>A0ABT0GDV3</accession>